<accession>A0A0G3XNL5</accession>
<dbReference type="EMBL" id="CP011772">
    <property type="protein sequence ID" value="AKM12209.1"/>
    <property type="molecule type" value="Genomic_DNA"/>
</dbReference>
<protein>
    <submittedName>
        <fullName evidence="3">Conjugal transfer protein TraN</fullName>
    </submittedName>
</protein>
<reference evidence="3 4" key="1">
    <citation type="submission" date="2015-06" db="EMBL/GenBank/DDBJ databases">
        <authorList>
            <person name="Zeng Y."/>
            <person name="Huang Y."/>
        </authorList>
    </citation>
    <scope>NUCLEOTIDE SEQUENCE [LARGE SCALE GENOMIC DNA]</scope>
    <source>
        <strain evidence="3 4">PQ-2</strain>
        <plasmid evidence="4">Plasmid p2</plasmid>
    </source>
</reference>
<dbReference type="PATRIC" id="fig|1348774.3.peg.3994"/>
<keyword evidence="4" id="KW-1185">Reference proteome</keyword>
<feature type="compositionally biased region" description="Low complexity" evidence="1">
    <location>
        <begin position="73"/>
        <end position="85"/>
    </location>
</feature>
<name>A0A0G3XNL5_9SPHN</name>
<geneLocation type="plasmid" evidence="3 4">
    <name>p2</name>
</geneLocation>
<proteinExistence type="predicted"/>
<evidence type="ECO:0000313" key="4">
    <source>
        <dbReference type="Proteomes" id="UP000035287"/>
    </source>
</evidence>
<evidence type="ECO:0000256" key="1">
    <source>
        <dbReference type="SAM" id="MobiDB-lite"/>
    </source>
</evidence>
<dbReference type="Proteomes" id="UP000035287">
    <property type="component" value="Plasmid p2"/>
</dbReference>
<feature type="region of interest" description="Disordered" evidence="1">
    <location>
        <begin position="48"/>
        <end position="85"/>
    </location>
</feature>
<evidence type="ECO:0000256" key="2">
    <source>
        <dbReference type="SAM" id="SignalP"/>
    </source>
</evidence>
<gene>
    <name evidence="3" type="ORF">AB433_18935</name>
</gene>
<keyword evidence="3" id="KW-0614">Plasmid</keyword>
<dbReference type="OrthoDB" id="5297981at2"/>
<dbReference type="RefSeq" id="WP_007015858.1">
    <property type="nucleotide sequence ID" value="NZ_CP011772.1"/>
</dbReference>
<evidence type="ECO:0000313" key="3">
    <source>
        <dbReference type="EMBL" id="AKM12209.1"/>
    </source>
</evidence>
<organism evidence="3 4">
    <name type="scientific">Croceicoccus naphthovorans</name>
    <dbReference type="NCBI Taxonomy" id="1348774"/>
    <lineage>
        <taxon>Bacteria</taxon>
        <taxon>Pseudomonadati</taxon>
        <taxon>Pseudomonadota</taxon>
        <taxon>Alphaproteobacteria</taxon>
        <taxon>Sphingomonadales</taxon>
        <taxon>Erythrobacteraceae</taxon>
        <taxon>Croceicoccus</taxon>
    </lineage>
</organism>
<dbReference type="AlphaFoldDB" id="A0A0G3XNL5"/>
<keyword evidence="2" id="KW-0732">Signal</keyword>
<dbReference type="Pfam" id="PF06986">
    <property type="entry name" value="F_T4SS_TraN"/>
    <property type="match status" value="1"/>
</dbReference>
<dbReference type="KEGG" id="cna:AB433_18935"/>
<feature type="chain" id="PRO_5043971619" evidence="2">
    <location>
        <begin position="33"/>
        <end position="711"/>
    </location>
</feature>
<feature type="compositionally biased region" description="Pro residues" evidence="1">
    <location>
        <begin position="57"/>
        <end position="68"/>
    </location>
</feature>
<dbReference type="InterPro" id="IPR014121">
    <property type="entry name" value="TraN_Ftype"/>
</dbReference>
<feature type="signal peptide" evidence="2">
    <location>
        <begin position="1"/>
        <end position="32"/>
    </location>
</feature>
<sequence length="711" mass="75538">MAGAAELSGRTRPLIAGLILACLLVAASPAQAQVYIPPPDDLIEDLPVLPPAGELPLPQPLPPPPPAPETMTAQQAKAEARAAGSALRENYQDLTQAAGAAAQVPGYDATYPGLTQYYDNPGEMYAAGAAQGYNSEAYRTANSTSRPVVDVTRGDMARATAIEADPDAYLDGVSADGSTGDCTPLPPGPGTPNSAEWTCHVGSKVIEETKSCTSNLVVTEWSALTYQYLCAISGTFNGCSALSGNGQCRRTSSYPVPDYGITIDYYDCSSAVTDPNIYLLGTVPAPPPAGAFEVVSHIYRCNNDGLSAALTYDPVTSFPLEYVTGLQHCGAIGSQPSCTRTTAGTAGLAERDLCKTWDFIGDPLNGGYLTCIEPAAPEQVWSCSASIAGFTPEISTSKWFTESWTTSGCPNDPVACELKSEVCTAPNQTRTIAGVQVTRPCWQKNRSYLCQRIVGGANDCPSLEANSSCTLARESCLDDPPAANGSCGVTERTYSCPIPGTTPEPVQYICGGDVYCLNGECETIEREASDEFKDAAVALNALGQASAEFDEATLTLFRGTRETCSHKLFGLSNCCSGSGVPLLTPLLCSPAEVLLDQKDDAGLCHKVGSYCSSSFLGICKTRKQVYCCFESKISRILQEQGRPQLGKPWGKPKTETCEGFTVFEFQRLDLAIMDFSEVYAEFVEAAKLPDEAATLVEIQRKIEAYYASHQP</sequence>